<dbReference type="Proteomes" id="UP000215914">
    <property type="component" value="Unassembled WGS sequence"/>
</dbReference>
<dbReference type="AlphaFoldDB" id="A0A9K3E5Z9"/>
<sequence length="41" mass="4596">MEDARAVKEQAEAELKAQISGKDKDLAAKDVEIAELKRRLQ</sequence>
<organism evidence="1 2">
    <name type="scientific">Helianthus annuus</name>
    <name type="common">Common sunflower</name>
    <dbReference type="NCBI Taxonomy" id="4232"/>
    <lineage>
        <taxon>Eukaryota</taxon>
        <taxon>Viridiplantae</taxon>
        <taxon>Streptophyta</taxon>
        <taxon>Embryophyta</taxon>
        <taxon>Tracheophyta</taxon>
        <taxon>Spermatophyta</taxon>
        <taxon>Magnoliopsida</taxon>
        <taxon>eudicotyledons</taxon>
        <taxon>Gunneridae</taxon>
        <taxon>Pentapetalae</taxon>
        <taxon>asterids</taxon>
        <taxon>campanulids</taxon>
        <taxon>Asterales</taxon>
        <taxon>Asteraceae</taxon>
        <taxon>Asteroideae</taxon>
        <taxon>Heliantheae alliance</taxon>
        <taxon>Heliantheae</taxon>
        <taxon>Helianthus</taxon>
    </lineage>
</organism>
<comment type="caution">
    <text evidence="1">The sequence shown here is derived from an EMBL/GenBank/DDBJ whole genome shotgun (WGS) entry which is preliminary data.</text>
</comment>
<keyword evidence="2" id="KW-1185">Reference proteome</keyword>
<reference evidence="1" key="1">
    <citation type="journal article" date="2017" name="Nature">
        <title>The sunflower genome provides insights into oil metabolism, flowering and Asterid evolution.</title>
        <authorList>
            <person name="Badouin H."/>
            <person name="Gouzy J."/>
            <person name="Grassa C.J."/>
            <person name="Murat F."/>
            <person name="Staton S.E."/>
            <person name="Cottret L."/>
            <person name="Lelandais-Briere C."/>
            <person name="Owens G.L."/>
            <person name="Carrere S."/>
            <person name="Mayjonade B."/>
            <person name="Legrand L."/>
            <person name="Gill N."/>
            <person name="Kane N.C."/>
            <person name="Bowers J.E."/>
            <person name="Hubner S."/>
            <person name="Bellec A."/>
            <person name="Berard A."/>
            <person name="Berges H."/>
            <person name="Blanchet N."/>
            <person name="Boniface M.C."/>
            <person name="Brunel D."/>
            <person name="Catrice O."/>
            <person name="Chaidir N."/>
            <person name="Claudel C."/>
            <person name="Donnadieu C."/>
            <person name="Faraut T."/>
            <person name="Fievet G."/>
            <person name="Helmstetter N."/>
            <person name="King M."/>
            <person name="Knapp S.J."/>
            <person name="Lai Z."/>
            <person name="Le Paslier M.C."/>
            <person name="Lippi Y."/>
            <person name="Lorenzon L."/>
            <person name="Mandel J.R."/>
            <person name="Marage G."/>
            <person name="Marchand G."/>
            <person name="Marquand E."/>
            <person name="Bret-Mestries E."/>
            <person name="Morien E."/>
            <person name="Nambeesan S."/>
            <person name="Nguyen T."/>
            <person name="Pegot-Espagnet P."/>
            <person name="Pouilly N."/>
            <person name="Raftis F."/>
            <person name="Sallet E."/>
            <person name="Schiex T."/>
            <person name="Thomas J."/>
            <person name="Vandecasteele C."/>
            <person name="Vares D."/>
            <person name="Vear F."/>
            <person name="Vautrin S."/>
            <person name="Crespi M."/>
            <person name="Mangin B."/>
            <person name="Burke J.M."/>
            <person name="Salse J."/>
            <person name="Munos S."/>
            <person name="Vincourt P."/>
            <person name="Rieseberg L.H."/>
            <person name="Langlade N.B."/>
        </authorList>
    </citation>
    <scope>NUCLEOTIDE SEQUENCE</scope>
    <source>
        <tissue evidence="1">Leaves</tissue>
    </source>
</reference>
<reference evidence="1" key="2">
    <citation type="submission" date="2020-06" db="EMBL/GenBank/DDBJ databases">
        <title>Helianthus annuus Genome sequencing and assembly Release 2.</title>
        <authorList>
            <person name="Gouzy J."/>
            <person name="Langlade N."/>
            <person name="Munos S."/>
        </authorList>
    </citation>
    <scope>NUCLEOTIDE SEQUENCE</scope>
    <source>
        <tissue evidence="1">Leaves</tissue>
    </source>
</reference>
<name>A0A9K3E5Z9_HELAN</name>
<dbReference type="EMBL" id="MNCJ02000330">
    <property type="protein sequence ID" value="KAF5766763.1"/>
    <property type="molecule type" value="Genomic_DNA"/>
</dbReference>
<evidence type="ECO:0000313" key="1">
    <source>
        <dbReference type="EMBL" id="KAF5766763.1"/>
    </source>
</evidence>
<accession>A0A9K3E5Z9</accession>
<protein>
    <submittedName>
        <fullName evidence="1">Uncharacterized protein</fullName>
    </submittedName>
</protein>
<gene>
    <name evidence="1" type="ORF">HanXRQr2_Chr15g0719261</name>
</gene>
<dbReference type="Gramene" id="mRNA:HanXRQr2_Chr15g0719261">
    <property type="protein sequence ID" value="mRNA:HanXRQr2_Chr15g0719261"/>
    <property type="gene ID" value="HanXRQr2_Chr15g0719261"/>
</dbReference>
<proteinExistence type="predicted"/>
<evidence type="ECO:0000313" key="2">
    <source>
        <dbReference type="Proteomes" id="UP000215914"/>
    </source>
</evidence>